<reference evidence="3 4" key="1">
    <citation type="submission" date="2023-07" db="EMBL/GenBank/DDBJ databases">
        <title>Nocardioides sp. nov WY-20 isolated from soil.</title>
        <authorList>
            <person name="Liu B."/>
            <person name="Wan Y."/>
        </authorList>
    </citation>
    <scope>NUCLEOTIDE SEQUENCE [LARGE SCALE GENOMIC DNA]</scope>
    <source>
        <strain evidence="3 4">WY-20</strain>
    </source>
</reference>
<evidence type="ECO:0000256" key="1">
    <source>
        <dbReference type="ARBA" id="ARBA00008791"/>
    </source>
</evidence>
<proteinExistence type="inferred from homology"/>
<dbReference type="EMBL" id="JAUQTA010000001">
    <property type="protein sequence ID" value="MDO7867497.1"/>
    <property type="molecule type" value="Genomic_DNA"/>
</dbReference>
<dbReference type="PANTHER" id="PTHR46553">
    <property type="entry name" value="ADENINE NUCLEOTIDE ALPHA HYDROLASES-LIKE SUPERFAMILY PROTEIN"/>
    <property type="match status" value="1"/>
</dbReference>
<feature type="domain" description="UspA" evidence="2">
    <location>
        <begin position="148"/>
        <end position="279"/>
    </location>
</feature>
<evidence type="ECO:0000313" key="4">
    <source>
        <dbReference type="Proteomes" id="UP001233314"/>
    </source>
</evidence>
<dbReference type="Proteomes" id="UP001233314">
    <property type="component" value="Unassembled WGS sequence"/>
</dbReference>
<dbReference type="InterPro" id="IPR014729">
    <property type="entry name" value="Rossmann-like_a/b/a_fold"/>
</dbReference>
<evidence type="ECO:0000313" key="3">
    <source>
        <dbReference type="EMBL" id="MDO7867497.1"/>
    </source>
</evidence>
<dbReference type="SUPFAM" id="SSF52402">
    <property type="entry name" value="Adenine nucleotide alpha hydrolases-like"/>
    <property type="match status" value="2"/>
</dbReference>
<dbReference type="PRINTS" id="PR01438">
    <property type="entry name" value="UNVRSLSTRESS"/>
</dbReference>
<evidence type="ECO:0000259" key="2">
    <source>
        <dbReference type="Pfam" id="PF00582"/>
    </source>
</evidence>
<comment type="caution">
    <text evidence="3">The sequence shown here is derived from an EMBL/GenBank/DDBJ whole genome shotgun (WGS) entry which is preliminary data.</text>
</comment>
<feature type="domain" description="UspA" evidence="2">
    <location>
        <begin position="5"/>
        <end position="135"/>
    </location>
</feature>
<protein>
    <submittedName>
        <fullName evidence="3">Universal stress protein</fullName>
    </submittedName>
</protein>
<gene>
    <name evidence="3" type="ORF">Q5722_03855</name>
</gene>
<dbReference type="InterPro" id="IPR006016">
    <property type="entry name" value="UspA"/>
</dbReference>
<dbReference type="PANTHER" id="PTHR46553:SF3">
    <property type="entry name" value="ADENINE NUCLEOTIDE ALPHA HYDROLASES-LIKE SUPERFAMILY PROTEIN"/>
    <property type="match status" value="1"/>
</dbReference>
<comment type="similarity">
    <text evidence="1">Belongs to the universal stress protein A family.</text>
</comment>
<keyword evidence="4" id="KW-1185">Reference proteome</keyword>
<organism evidence="3 4">
    <name type="scientific">Nocardioides jiangxiensis</name>
    <dbReference type="NCBI Taxonomy" id="3064524"/>
    <lineage>
        <taxon>Bacteria</taxon>
        <taxon>Bacillati</taxon>
        <taxon>Actinomycetota</taxon>
        <taxon>Actinomycetes</taxon>
        <taxon>Propionibacteriales</taxon>
        <taxon>Nocardioidaceae</taxon>
        <taxon>Nocardioides</taxon>
    </lineage>
</organism>
<dbReference type="Pfam" id="PF00582">
    <property type="entry name" value="Usp"/>
    <property type="match status" value="2"/>
</dbReference>
<dbReference type="Gene3D" id="3.40.50.620">
    <property type="entry name" value="HUPs"/>
    <property type="match status" value="2"/>
</dbReference>
<sequence>MSTPRPVVVGVDGSKANTPAIDFAADWATSAGVPLELLVVVTGAGTLPPYVASPDPSDHTLLAALAERVGSDHPGLVVSTRIAFGNAVECLVAASATARLTVVGSRGLGTFARSMLGSVSGSLTAHARGPVVVVPPHWIASAHADDDPVVVGVTADPREQRAALRWAFAEATRTSTLVEVVHAVDLAPVLAWDGEGLGLRHVAPTPSDLPALRDAVARQAREFPETPVRVVDEAGHAADVLLQRGAEARLLVVGARHRGLGSVRRAVLHHAEVPVVVVPAPEE</sequence>
<dbReference type="InterPro" id="IPR006015">
    <property type="entry name" value="Universal_stress_UspA"/>
</dbReference>
<name>A0ABT9B1K3_9ACTN</name>
<dbReference type="RefSeq" id="WP_305026894.1">
    <property type="nucleotide sequence ID" value="NZ_JAUQTA010000001.1"/>
</dbReference>
<accession>A0ABT9B1K3</accession>